<dbReference type="OrthoDB" id="19861at2759"/>
<evidence type="ECO:0000313" key="2">
    <source>
        <dbReference type="EMBL" id="GBE89038.1"/>
    </source>
</evidence>
<dbReference type="GeneID" id="38785955"/>
<dbReference type="Proteomes" id="UP000287166">
    <property type="component" value="Unassembled WGS sequence"/>
</dbReference>
<dbReference type="PANTHER" id="PTHR33129:SF1">
    <property type="entry name" value="ATP-BINDING PROTEIN"/>
    <property type="match status" value="1"/>
</dbReference>
<dbReference type="InParanoid" id="A0A401H3M8"/>
<comment type="caution">
    <text evidence="2">The sequence shown here is derived from an EMBL/GenBank/DDBJ whole genome shotgun (WGS) entry which is preliminary data.</text>
</comment>
<dbReference type="RefSeq" id="XP_027619951.1">
    <property type="nucleotide sequence ID" value="XM_027764150.1"/>
</dbReference>
<dbReference type="InterPro" id="IPR052980">
    <property type="entry name" value="Crinkler_effector"/>
</dbReference>
<evidence type="ECO:0000313" key="3">
    <source>
        <dbReference type="Proteomes" id="UP000287166"/>
    </source>
</evidence>
<dbReference type="EMBL" id="BFAD01000015">
    <property type="protein sequence ID" value="GBE89038.1"/>
    <property type="molecule type" value="Genomic_DNA"/>
</dbReference>
<dbReference type="AlphaFoldDB" id="A0A401H3M8"/>
<feature type="region of interest" description="Disordered" evidence="1">
    <location>
        <begin position="53"/>
        <end position="92"/>
    </location>
</feature>
<evidence type="ECO:0000256" key="1">
    <source>
        <dbReference type="SAM" id="MobiDB-lite"/>
    </source>
</evidence>
<organism evidence="2 3">
    <name type="scientific">Sparassis crispa</name>
    <dbReference type="NCBI Taxonomy" id="139825"/>
    <lineage>
        <taxon>Eukaryota</taxon>
        <taxon>Fungi</taxon>
        <taxon>Dikarya</taxon>
        <taxon>Basidiomycota</taxon>
        <taxon>Agaricomycotina</taxon>
        <taxon>Agaricomycetes</taxon>
        <taxon>Polyporales</taxon>
        <taxon>Sparassidaceae</taxon>
        <taxon>Sparassis</taxon>
    </lineage>
</organism>
<accession>A0A401H3M8</accession>
<dbReference type="PANTHER" id="PTHR33129">
    <property type="entry name" value="PROTEIN KINASE DOMAIN-CONTAINING PROTEIN-RELATED"/>
    <property type="match status" value="1"/>
</dbReference>
<protein>
    <submittedName>
        <fullName evidence="2">Uncharacterized protein</fullName>
    </submittedName>
</protein>
<keyword evidence="3" id="KW-1185">Reference proteome</keyword>
<sequence length="578" mass="64859">MSLSVTRLTTPVKSARGKFVLELYTTVWPSGGPPTPHNAKIFTTDSVLVPSSGYISPGDADEGLDDIPASVTDTSNEDVAMSAEEDEQAEEDSIRPIPFKRITLDFTPLSSYNTSLIGLPPRLIVRSEYEELTTFAETVNRHTILTGQPGVGKSYALYYLLARRLSCGLPTIFAKSDDQWYFFCDLGVYLLNPTYLDDLLEDFAQIHASDPVGAREILQRRAIILFDSRAEEPFPRISGLAQWRYIVASSSNRKRYKHWMKENEALFWVMRTWSWSEIYAAREMQKGNIATDVNQLWTAFTKFSHAARVVYKIPTQVRQDAVTDALFTLSPQLLASMMRSAESVHADISSQLVEVNPYIGSDGQVNRSRIIENIATRFILVRLVRQTAIVQNVELRRTFEALYAEPAGRASAGTVFELAAHAVMMRQSEREVRSLMNGSISTIIFKHGSDIVFDTGGLDWNQTEDVLQGRLYCRPGVLNFPGIDSFTVVDGSPVVFQMTVGLSHPVKISGLEHISRLLGATNIRSKRWSLVFIVPKGNAGNFTTQAMNPPHKRKNWEHRVDQYVLGLDHNELWPTTAV</sequence>
<proteinExistence type="predicted"/>
<reference evidence="2 3" key="1">
    <citation type="journal article" date="2018" name="Sci. Rep.">
        <title>Genome sequence of the cauliflower mushroom Sparassis crispa (Hanabiratake) and its association with beneficial usage.</title>
        <authorList>
            <person name="Kiyama R."/>
            <person name="Furutani Y."/>
            <person name="Kawaguchi K."/>
            <person name="Nakanishi T."/>
        </authorList>
    </citation>
    <scope>NUCLEOTIDE SEQUENCE [LARGE SCALE GENOMIC DNA]</scope>
</reference>
<gene>
    <name evidence="2" type="ORF">SCP_1500400</name>
</gene>
<name>A0A401H3M8_9APHY</name>